<dbReference type="Proteomes" id="UP000607397">
    <property type="component" value="Unassembled WGS sequence"/>
</dbReference>
<dbReference type="RefSeq" id="WP_161826356.1">
    <property type="nucleotide sequence ID" value="NZ_WVIC01000035.1"/>
</dbReference>
<reference evidence="1" key="1">
    <citation type="submission" date="2019-12" db="EMBL/GenBank/DDBJ databases">
        <title>High-Quality draft genome sequences of three cyanobacteria isolated from the limestone walls of the Old Cathedral of Coimbra.</title>
        <authorList>
            <person name="Tiago I."/>
            <person name="Soares F."/>
            <person name="Portugal A."/>
        </authorList>
    </citation>
    <scope>NUCLEOTIDE SEQUENCE [LARGE SCALE GENOMIC DNA]</scope>
    <source>
        <strain evidence="1">C</strain>
    </source>
</reference>
<dbReference type="EMBL" id="WVIC01000035">
    <property type="protein sequence ID" value="NCJ07878.1"/>
    <property type="molecule type" value="Genomic_DNA"/>
</dbReference>
<dbReference type="InterPro" id="IPR009057">
    <property type="entry name" value="Homeodomain-like_sf"/>
</dbReference>
<gene>
    <name evidence="1" type="ORF">GS597_15455</name>
</gene>
<accession>A0A8K1ZZU7</accession>
<organism evidence="1 2">
    <name type="scientific">Petrachloros mirabilis ULC683</name>
    <dbReference type="NCBI Taxonomy" id="2781853"/>
    <lineage>
        <taxon>Bacteria</taxon>
        <taxon>Bacillati</taxon>
        <taxon>Cyanobacteriota</taxon>
        <taxon>Cyanophyceae</taxon>
        <taxon>Synechococcales</taxon>
        <taxon>Petrachlorosaceae</taxon>
        <taxon>Petrachloros</taxon>
        <taxon>Petrachloros mirabilis</taxon>
    </lineage>
</organism>
<evidence type="ECO:0000313" key="2">
    <source>
        <dbReference type="Proteomes" id="UP000607397"/>
    </source>
</evidence>
<evidence type="ECO:0008006" key="3">
    <source>
        <dbReference type="Google" id="ProtNLM"/>
    </source>
</evidence>
<protein>
    <recommendedName>
        <fullName evidence="3">Transposase</fullName>
    </recommendedName>
</protein>
<name>A0A8K1ZZU7_9CYAN</name>
<dbReference type="AlphaFoldDB" id="A0A8K1ZZU7"/>
<keyword evidence="2" id="KW-1185">Reference proteome</keyword>
<comment type="caution">
    <text evidence="1">The sequence shown here is derived from an EMBL/GenBank/DDBJ whole genome shotgun (WGS) entry which is preliminary data.</text>
</comment>
<dbReference type="SUPFAM" id="SSF46689">
    <property type="entry name" value="Homeodomain-like"/>
    <property type="match status" value="1"/>
</dbReference>
<proteinExistence type="predicted"/>
<evidence type="ECO:0000313" key="1">
    <source>
        <dbReference type="EMBL" id="NCJ07878.1"/>
    </source>
</evidence>
<sequence>MPCKRQGKLLPMVKFREIIRLHELGRNQSDIARSCGVARATVQDYTRRASAKGLNYEQLEVMSDSEAQALLGKQQGASTPATTIAFKDIHQELSQKGVTLALLWQEGLDRQAWTLSYGQFCRRVRSTKAATSCSSTTVV</sequence>